<dbReference type="Gene3D" id="1.20.1250.20">
    <property type="entry name" value="MFS general substrate transporter like domains"/>
    <property type="match status" value="1"/>
</dbReference>
<proteinExistence type="predicted"/>
<evidence type="ECO:0000313" key="10">
    <source>
        <dbReference type="Proteomes" id="UP001236500"/>
    </source>
</evidence>
<dbReference type="PROSITE" id="PS50850">
    <property type="entry name" value="MFS"/>
    <property type="match status" value="1"/>
</dbReference>
<feature type="transmembrane region" description="Helical" evidence="7">
    <location>
        <begin position="247"/>
        <end position="269"/>
    </location>
</feature>
<dbReference type="EMBL" id="CP118605">
    <property type="protein sequence ID" value="WGL17771.1"/>
    <property type="molecule type" value="Genomic_DNA"/>
</dbReference>
<evidence type="ECO:0000256" key="6">
    <source>
        <dbReference type="ARBA" id="ARBA00023136"/>
    </source>
</evidence>
<dbReference type="Pfam" id="PF05977">
    <property type="entry name" value="MFS_3"/>
    <property type="match status" value="1"/>
</dbReference>
<dbReference type="RefSeq" id="WP_280321675.1">
    <property type="nucleotide sequence ID" value="NZ_CP118605.1"/>
</dbReference>
<evidence type="ECO:0000256" key="4">
    <source>
        <dbReference type="ARBA" id="ARBA00022692"/>
    </source>
</evidence>
<name>A0ABY8NFQ6_9GAMM</name>
<dbReference type="SUPFAM" id="SSF103473">
    <property type="entry name" value="MFS general substrate transporter"/>
    <property type="match status" value="1"/>
</dbReference>
<feature type="domain" description="Major facilitator superfamily (MFS) profile" evidence="8">
    <location>
        <begin position="1"/>
        <end position="387"/>
    </location>
</feature>
<keyword evidence="5 7" id="KW-1133">Transmembrane helix</keyword>
<dbReference type="CDD" id="cd06173">
    <property type="entry name" value="MFS_MefA_like"/>
    <property type="match status" value="1"/>
</dbReference>
<gene>
    <name evidence="9" type="ORF">PVT68_05615</name>
</gene>
<reference evidence="9 10" key="1">
    <citation type="submission" date="2023-02" db="EMBL/GenBank/DDBJ databases">
        <title>Description and genomic characterization of Microbulbifer bruguierae sp. nov., isolated from the sediment of mangrove plant Bruguiera sexangula.</title>
        <authorList>
            <person name="Long M."/>
        </authorList>
    </citation>
    <scope>NUCLEOTIDE SEQUENCE [LARGE SCALE GENOMIC DNA]</scope>
    <source>
        <strain evidence="9 10">H12</strain>
    </source>
</reference>
<accession>A0ABY8NFQ6</accession>
<feature type="transmembrane region" description="Helical" evidence="7">
    <location>
        <begin position="41"/>
        <end position="64"/>
    </location>
</feature>
<dbReference type="InterPro" id="IPR010290">
    <property type="entry name" value="TM_effector"/>
</dbReference>
<feature type="transmembrane region" description="Helical" evidence="7">
    <location>
        <begin position="7"/>
        <end position="29"/>
    </location>
</feature>
<feature type="transmembrane region" description="Helical" evidence="7">
    <location>
        <begin position="359"/>
        <end position="383"/>
    </location>
</feature>
<dbReference type="Proteomes" id="UP001236500">
    <property type="component" value="Chromosome"/>
</dbReference>
<dbReference type="PANTHER" id="PTHR23513:SF9">
    <property type="entry name" value="ENTEROBACTIN EXPORTER ENTS"/>
    <property type="match status" value="1"/>
</dbReference>
<evidence type="ECO:0000256" key="1">
    <source>
        <dbReference type="ARBA" id="ARBA00004651"/>
    </source>
</evidence>
<dbReference type="InterPro" id="IPR036259">
    <property type="entry name" value="MFS_trans_sf"/>
</dbReference>
<keyword evidence="4 7" id="KW-0812">Transmembrane</keyword>
<dbReference type="InterPro" id="IPR020846">
    <property type="entry name" value="MFS_dom"/>
</dbReference>
<evidence type="ECO:0000259" key="8">
    <source>
        <dbReference type="PROSITE" id="PS50850"/>
    </source>
</evidence>
<keyword evidence="2" id="KW-0813">Transport</keyword>
<feature type="transmembrane region" description="Helical" evidence="7">
    <location>
        <begin position="210"/>
        <end position="235"/>
    </location>
</feature>
<keyword evidence="3" id="KW-1003">Cell membrane</keyword>
<organism evidence="9 10">
    <name type="scientific">Microbulbifer bruguierae</name>
    <dbReference type="NCBI Taxonomy" id="3029061"/>
    <lineage>
        <taxon>Bacteria</taxon>
        <taxon>Pseudomonadati</taxon>
        <taxon>Pseudomonadota</taxon>
        <taxon>Gammaproteobacteria</taxon>
        <taxon>Cellvibrionales</taxon>
        <taxon>Microbulbiferaceae</taxon>
        <taxon>Microbulbifer</taxon>
    </lineage>
</organism>
<keyword evidence="10" id="KW-1185">Reference proteome</keyword>
<evidence type="ECO:0000256" key="5">
    <source>
        <dbReference type="ARBA" id="ARBA00022989"/>
    </source>
</evidence>
<feature type="transmembrane region" description="Helical" evidence="7">
    <location>
        <begin position="276"/>
        <end position="297"/>
    </location>
</feature>
<dbReference type="PANTHER" id="PTHR23513">
    <property type="entry name" value="INTEGRAL MEMBRANE EFFLUX PROTEIN-RELATED"/>
    <property type="match status" value="1"/>
</dbReference>
<comment type="subcellular location">
    <subcellularLocation>
        <location evidence="1">Cell membrane</location>
        <topology evidence="1">Multi-pass membrane protein</topology>
    </subcellularLocation>
</comment>
<feature type="transmembrane region" description="Helical" evidence="7">
    <location>
        <begin position="164"/>
        <end position="182"/>
    </location>
</feature>
<sequence>MNYSVFIPYLLARASLSLASTMLTVAIGWHLYQLTGDPYDLALVGLVQIIPMLMLFIVSGWAVDHFSRKRILILCSVLEGFILLGLAAFMHDGVYDKTSIFALLFLHGCVRAFFSPAQQAILPNIVSAQALSRAVAVTTTVWNAASTSGPFVAGLFLVWMDQDIYWLLGGLALLGALLYLTLPPIAHTRPLGRGIEQVLEGIHFIRRNPFVLGSISLDLFAVLFGSVMALLPIYAVDILKVGADALGVMRGMPALGAVVVGVIMTRLSLNHTGRSLFLALVIFAFSILLFAVSKNYWLSLVALFVYGASDMISVNIRSTLIQLATPDDLRGRVSAVNSIFIATSNQMGDYRAGAVASVIPAPVTVALGGVMALGVAISGYFIFPAIRKLKKMSELEHNPTQGK</sequence>
<evidence type="ECO:0000256" key="3">
    <source>
        <dbReference type="ARBA" id="ARBA00022475"/>
    </source>
</evidence>
<feature type="transmembrane region" description="Helical" evidence="7">
    <location>
        <begin position="71"/>
        <end position="91"/>
    </location>
</feature>
<evidence type="ECO:0000256" key="2">
    <source>
        <dbReference type="ARBA" id="ARBA00022448"/>
    </source>
</evidence>
<evidence type="ECO:0000256" key="7">
    <source>
        <dbReference type="SAM" id="Phobius"/>
    </source>
</evidence>
<evidence type="ECO:0000313" key="9">
    <source>
        <dbReference type="EMBL" id="WGL17771.1"/>
    </source>
</evidence>
<keyword evidence="6 7" id="KW-0472">Membrane</keyword>
<protein>
    <submittedName>
        <fullName evidence="9">MFS transporter</fullName>
    </submittedName>
</protein>